<reference evidence="8" key="2">
    <citation type="journal article" date="2017" name="Genome Announc.">
        <title>Draft genome sequence of Paludibacter jiangxiensis NM7(T), a propionate-producing fermentative bacterium.</title>
        <authorList>
            <person name="Qiu Y.-L."/>
            <person name="Tourlousse D.M."/>
            <person name="Matsuura N."/>
            <person name="Ohashi A."/>
            <person name="Sekiguchi Y."/>
        </authorList>
    </citation>
    <scope>NUCLEOTIDE SEQUENCE [LARGE SCALE GENOMIC DNA]</scope>
    <source>
        <strain evidence="8">NM7</strain>
    </source>
</reference>
<dbReference type="PRINTS" id="PR01021">
    <property type="entry name" value="OMPADOMAIN"/>
</dbReference>
<feature type="domain" description="OmpA-like" evidence="6">
    <location>
        <begin position="395"/>
        <end position="509"/>
    </location>
</feature>
<keyword evidence="8" id="KW-1185">Reference proteome</keyword>
<evidence type="ECO:0000313" key="8">
    <source>
        <dbReference type="Proteomes" id="UP000076586"/>
    </source>
</evidence>
<dbReference type="CDD" id="cd07185">
    <property type="entry name" value="OmpA_C-like"/>
    <property type="match status" value="1"/>
</dbReference>
<gene>
    <name evidence="7" type="ORF">PJIAN_3337</name>
</gene>
<dbReference type="SUPFAM" id="SSF103088">
    <property type="entry name" value="OmpA-like"/>
    <property type="match status" value="1"/>
</dbReference>
<dbReference type="STRING" id="681398.PJIAN_3337"/>
<evidence type="ECO:0000259" key="6">
    <source>
        <dbReference type="PROSITE" id="PS51123"/>
    </source>
</evidence>
<keyword evidence="5" id="KW-0732">Signal</keyword>
<evidence type="ECO:0000256" key="4">
    <source>
        <dbReference type="PROSITE-ProRule" id="PRU00473"/>
    </source>
</evidence>
<dbReference type="EMBL" id="BDCR01000003">
    <property type="protein sequence ID" value="GAT63025.1"/>
    <property type="molecule type" value="Genomic_DNA"/>
</dbReference>
<dbReference type="Gene3D" id="2.120.10.30">
    <property type="entry name" value="TolB, C-terminal domain"/>
    <property type="match status" value="1"/>
</dbReference>
<dbReference type="InterPro" id="IPR006664">
    <property type="entry name" value="OMP_bac"/>
</dbReference>
<accession>A0A161LEH0</accession>
<evidence type="ECO:0000256" key="2">
    <source>
        <dbReference type="ARBA" id="ARBA00023136"/>
    </source>
</evidence>
<feature type="signal peptide" evidence="5">
    <location>
        <begin position="1"/>
        <end position="27"/>
    </location>
</feature>
<dbReference type="Proteomes" id="UP000076586">
    <property type="component" value="Unassembled WGS sequence"/>
</dbReference>
<protein>
    <submittedName>
        <fullName evidence="7">WD40-like beta propeller repeat-containing protein</fullName>
    </submittedName>
</protein>
<dbReference type="Pfam" id="PF00691">
    <property type="entry name" value="OmpA"/>
    <property type="match status" value="1"/>
</dbReference>
<dbReference type="InterPro" id="IPR011659">
    <property type="entry name" value="WD40"/>
</dbReference>
<reference evidence="8" key="1">
    <citation type="submission" date="2016-04" db="EMBL/GenBank/DDBJ databases">
        <title>Draft genome sequence of Paludibacter jiangxiensis strain NM7.</title>
        <authorList>
            <person name="Qiu Y."/>
            <person name="Matsuura N."/>
            <person name="Ohashi A."/>
            <person name="Tourlousse M.D."/>
            <person name="Sekiguchi Y."/>
        </authorList>
    </citation>
    <scope>NUCLEOTIDE SEQUENCE [LARGE SCALE GENOMIC DNA]</scope>
    <source>
        <strain evidence="8">NM7</strain>
    </source>
</reference>
<keyword evidence="2 4" id="KW-0472">Membrane</keyword>
<organism evidence="7 8">
    <name type="scientific">Paludibacter jiangxiensis</name>
    <dbReference type="NCBI Taxonomy" id="681398"/>
    <lineage>
        <taxon>Bacteria</taxon>
        <taxon>Pseudomonadati</taxon>
        <taxon>Bacteroidota</taxon>
        <taxon>Bacteroidia</taxon>
        <taxon>Bacteroidales</taxon>
        <taxon>Paludibacteraceae</taxon>
        <taxon>Paludibacter</taxon>
    </lineage>
</organism>
<dbReference type="SUPFAM" id="SSF82171">
    <property type="entry name" value="DPP6 N-terminal domain-like"/>
    <property type="match status" value="1"/>
</dbReference>
<dbReference type="PANTHER" id="PTHR30329:SF21">
    <property type="entry name" value="LIPOPROTEIN YIAD-RELATED"/>
    <property type="match status" value="1"/>
</dbReference>
<dbReference type="Pfam" id="PF07676">
    <property type="entry name" value="PD40"/>
    <property type="match status" value="3"/>
</dbReference>
<proteinExistence type="predicted"/>
<keyword evidence="3" id="KW-0998">Cell outer membrane</keyword>
<evidence type="ECO:0000313" key="7">
    <source>
        <dbReference type="EMBL" id="GAT63025.1"/>
    </source>
</evidence>
<evidence type="ECO:0000256" key="5">
    <source>
        <dbReference type="SAM" id="SignalP"/>
    </source>
</evidence>
<dbReference type="InterPro" id="IPR006665">
    <property type="entry name" value="OmpA-like"/>
</dbReference>
<dbReference type="AlphaFoldDB" id="A0A161LEH0"/>
<dbReference type="InterPro" id="IPR036737">
    <property type="entry name" value="OmpA-like_sf"/>
</dbReference>
<evidence type="ECO:0000256" key="3">
    <source>
        <dbReference type="ARBA" id="ARBA00023237"/>
    </source>
</evidence>
<dbReference type="GO" id="GO:0009279">
    <property type="term" value="C:cell outer membrane"/>
    <property type="evidence" value="ECO:0007669"/>
    <property type="project" value="UniProtKB-SubCell"/>
</dbReference>
<dbReference type="Gene3D" id="3.30.1330.60">
    <property type="entry name" value="OmpA-like domain"/>
    <property type="match status" value="1"/>
</dbReference>
<dbReference type="PANTHER" id="PTHR30329">
    <property type="entry name" value="STATOR ELEMENT OF FLAGELLAR MOTOR COMPLEX"/>
    <property type="match status" value="1"/>
</dbReference>
<comment type="caution">
    <text evidence="7">The sequence shown here is derived from an EMBL/GenBank/DDBJ whole genome shotgun (WGS) entry which is preliminary data.</text>
</comment>
<name>A0A161LEH0_9BACT</name>
<dbReference type="InterPro" id="IPR011042">
    <property type="entry name" value="6-blade_b-propeller_TolB-like"/>
</dbReference>
<evidence type="ECO:0000256" key="1">
    <source>
        <dbReference type="ARBA" id="ARBA00004442"/>
    </source>
</evidence>
<dbReference type="PROSITE" id="PS51123">
    <property type="entry name" value="OMPA_2"/>
    <property type="match status" value="1"/>
</dbReference>
<sequence>MKKAFKYRIVFCVLLFTVAWISVCGQAPVMSSKPINVSSVNSPDDDYWPTISADNHYFATTVSHRGESVYQATQEDLTIFEKDSVGNWKPDSVLTKPLNTPYNEGSPAFSADGRYLFFVAADRKDGLGSCDIYYVIRHGNRWSQPIHADAPLNTRFWESNPSLSADGRTLFFVSNRTGGKGGMDIWKCAVAVQSDGLLRFFNAENLGDSINTAKNEMSPFIHPDNETLYFSSNGHGGYGGNDIFVARKNQIGQWKQPVNLGNTINTPGDDTGFVVETGGRYGFFSTNGLEQNGKGREIYKVELPVEVRPRSVICFEGITTDAANKEPLRALVEVTDLSSGQKIQTLYADDVTGKFSVCYPVGKKYGLTVSAKPYLFESFELGDSSKNVKVALQKIAKGRKTTLRNVYFAFNSWQLQPESMPELKRLGRFLLEYPSVKILIEGHTDNVGTESYNMELSGKRAKAVVDFLMTGGIAADRVNFKGYGATRPLATNDTEQGRALNRRTEIEIE</sequence>
<comment type="subcellular location">
    <subcellularLocation>
        <location evidence="1">Cell outer membrane</location>
    </subcellularLocation>
</comment>
<feature type="chain" id="PRO_5007823781" evidence="5">
    <location>
        <begin position="28"/>
        <end position="509"/>
    </location>
</feature>
<dbReference type="InterPro" id="IPR050330">
    <property type="entry name" value="Bact_OuterMem_StrucFunc"/>
</dbReference>